<dbReference type="PATRIC" id="fig|2033.7.peg.3260"/>
<reference evidence="1 2" key="1">
    <citation type="journal article" date="2016" name="Front. Microbiol.">
        <title>Genomic Resource of Rice Seed Associated Bacteria.</title>
        <authorList>
            <person name="Midha S."/>
            <person name="Bansal K."/>
            <person name="Sharma S."/>
            <person name="Kumar N."/>
            <person name="Patil P.P."/>
            <person name="Chaudhry V."/>
            <person name="Patil P.B."/>
        </authorList>
    </citation>
    <scope>NUCLEOTIDE SEQUENCE [LARGE SCALE GENOMIC DNA]</scope>
    <source>
        <strain evidence="1 2">RSA3</strain>
    </source>
</reference>
<proteinExistence type="predicted"/>
<name>A0A147F624_MICTE</name>
<protein>
    <submittedName>
        <fullName evidence="1">Uncharacterized protein</fullName>
    </submittedName>
</protein>
<comment type="caution">
    <text evidence="1">The sequence shown here is derived from an EMBL/GenBank/DDBJ whole genome shotgun (WGS) entry which is preliminary data.</text>
</comment>
<dbReference type="AlphaFoldDB" id="A0A147F624"/>
<dbReference type="Proteomes" id="UP000072189">
    <property type="component" value="Unassembled WGS sequence"/>
</dbReference>
<evidence type="ECO:0000313" key="2">
    <source>
        <dbReference type="Proteomes" id="UP000072189"/>
    </source>
</evidence>
<organism evidence="1 2">
    <name type="scientific">Microbacterium testaceum</name>
    <name type="common">Aureobacterium testaceum</name>
    <name type="synonym">Brevibacterium testaceum</name>
    <dbReference type="NCBI Taxonomy" id="2033"/>
    <lineage>
        <taxon>Bacteria</taxon>
        <taxon>Bacillati</taxon>
        <taxon>Actinomycetota</taxon>
        <taxon>Actinomycetes</taxon>
        <taxon>Micrococcales</taxon>
        <taxon>Microbacteriaceae</taxon>
        <taxon>Microbacterium</taxon>
    </lineage>
</organism>
<gene>
    <name evidence="1" type="ORF">RSA3_12270</name>
</gene>
<dbReference type="EMBL" id="LDRV01000080">
    <property type="protein sequence ID" value="KTS09909.1"/>
    <property type="molecule type" value="Genomic_DNA"/>
</dbReference>
<sequence length="80" mass="8971">MTVDFVHLARDADTNEPLAIVILDTANAVAQHLSPDLAREAARCLYGLADEWDQTNRIRRLRVVDDVLRSLDDGFPPVRS</sequence>
<evidence type="ECO:0000313" key="1">
    <source>
        <dbReference type="EMBL" id="KTS09909.1"/>
    </source>
</evidence>
<accession>A0A147F624</accession>